<dbReference type="GO" id="GO:0042799">
    <property type="term" value="F:histone H4K20 methyltransferase activity"/>
    <property type="evidence" value="ECO:0007669"/>
    <property type="project" value="TreeGrafter"/>
</dbReference>
<protein>
    <recommendedName>
        <fullName evidence="5">SET domain-containing protein</fullName>
    </recommendedName>
</protein>
<evidence type="ECO:0000256" key="2">
    <source>
        <dbReference type="ARBA" id="ARBA00022679"/>
    </source>
</evidence>
<sequence>MPPVKKKARRLESRTSSVTAVLSDSPLLQQQHPIRGRTLVASRDVKEGTVLMTESPLVHASLPGHASLEPRCPHCLSPGPLACCTKPTDALDDSEFFQWASKYDPFQVLAAKLLALCGTDPLQEYASVKWPDAQPWDGESDEGEFRKGVSDRLEYGRSLLGEHMEVCGEVEWQEMVGLIGVNAASVLPGCPVRNSWEAMIERACKIAKAGEGMGIEGEGIEAVAKEVEKMRDAWVLEWGDDQGDGQVEWEEEEDDSEEVEEVEEEEVEEEEEEKEEEEVSEEEGGEASDEGGEASDEEGWLDLPPDHALTPSITSLVETFNSLPPPESTALYPALSVMNHSCCPNAEIRFNDANNVAFTVATRDIKKGEEVCHSYVSLEELPGRKERQERLLVQHGFTCTCELCESTLE</sequence>
<proteinExistence type="predicted"/>
<keyword evidence="7" id="KW-1185">Reference proteome</keyword>
<dbReference type="GO" id="GO:0032259">
    <property type="term" value="P:methylation"/>
    <property type="evidence" value="ECO:0007669"/>
    <property type="project" value="UniProtKB-KW"/>
</dbReference>
<dbReference type="InterPro" id="IPR001214">
    <property type="entry name" value="SET_dom"/>
</dbReference>
<accession>A0A9W7GH07</accession>
<evidence type="ECO:0000259" key="5">
    <source>
        <dbReference type="PROSITE" id="PS50280"/>
    </source>
</evidence>
<evidence type="ECO:0000313" key="6">
    <source>
        <dbReference type="EMBL" id="GMI44734.1"/>
    </source>
</evidence>
<evidence type="ECO:0000313" key="7">
    <source>
        <dbReference type="Proteomes" id="UP001165065"/>
    </source>
</evidence>
<feature type="compositionally biased region" description="Acidic residues" evidence="4">
    <location>
        <begin position="239"/>
        <end position="300"/>
    </location>
</feature>
<dbReference type="PANTHER" id="PTHR46402">
    <property type="entry name" value="SET AND MYND DOMAIN-CONTAINING PROTEIN 5"/>
    <property type="match status" value="1"/>
</dbReference>
<evidence type="ECO:0000256" key="3">
    <source>
        <dbReference type="ARBA" id="ARBA00022691"/>
    </source>
</evidence>
<dbReference type="GO" id="GO:0045814">
    <property type="term" value="P:negative regulation of gene expression, epigenetic"/>
    <property type="evidence" value="ECO:0007669"/>
    <property type="project" value="TreeGrafter"/>
</dbReference>
<keyword evidence="1" id="KW-0489">Methyltransferase</keyword>
<evidence type="ECO:0000256" key="4">
    <source>
        <dbReference type="SAM" id="MobiDB-lite"/>
    </source>
</evidence>
<dbReference type="PANTHER" id="PTHR46402:SF2">
    <property type="entry name" value="HISTONE-LYSINE N-TRIMETHYLTRANSFERASE SMYD5"/>
    <property type="match status" value="1"/>
</dbReference>
<keyword evidence="2" id="KW-0808">Transferase</keyword>
<evidence type="ECO:0000256" key="1">
    <source>
        <dbReference type="ARBA" id="ARBA00022603"/>
    </source>
</evidence>
<feature type="domain" description="SET" evidence="5">
    <location>
        <begin position="9"/>
        <end position="376"/>
    </location>
</feature>
<dbReference type="InterPro" id="IPR046341">
    <property type="entry name" value="SET_dom_sf"/>
</dbReference>
<dbReference type="CDD" id="cd20071">
    <property type="entry name" value="SET_SMYD"/>
    <property type="match status" value="1"/>
</dbReference>
<gene>
    <name evidence="6" type="ORF">TrCOL_g13914</name>
</gene>
<dbReference type="Pfam" id="PF00856">
    <property type="entry name" value="SET"/>
    <property type="match status" value="1"/>
</dbReference>
<reference evidence="7" key="1">
    <citation type="journal article" date="2023" name="Commun. Biol.">
        <title>Genome analysis of Parmales, the sister group of diatoms, reveals the evolutionary specialization of diatoms from phago-mixotrophs to photoautotrophs.</title>
        <authorList>
            <person name="Ban H."/>
            <person name="Sato S."/>
            <person name="Yoshikawa S."/>
            <person name="Yamada K."/>
            <person name="Nakamura Y."/>
            <person name="Ichinomiya M."/>
            <person name="Sato N."/>
            <person name="Blanc-Mathieu R."/>
            <person name="Endo H."/>
            <person name="Kuwata A."/>
            <person name="Ogata H."/>
        </authorList>
    </citation>
    <scope>NUCLEOTIDE SEQUENCE [LARGE SCALE GENOMIC DNA]</scope>
</reference>
<keyword evidence="3" id="KW-0949">S-adenosyl-L-methionine</keyword>
<dbReference type="Proteomes" id="UP001165065">
    <property type="component" value="Unassembled WGS sequence"/>
</dbReference>
<organism evidence="6 7">
    <name type="scientific">Triparma columacea</name>
    <dbReference type="NCBI Taxonomy" id="722753"/>
    <lineage>
        <taxon>Eukaryota</taxon>
        <taxon>Sar</taxon>
        <taxon>Stramenopiles</taxon>
        <taxon>Ochrophyta</taxon>
        <taxon>Bolidophyceae</taxon>
        <taxon>Parmales</taxon>
        <taxon>Triparmaceae</taxon>
        <taxon>Triparma</taxon>
    </lineage>
</organism>
<name>A0A9W7GH07_9STRA</name>
<dbReference type="PROSITE" id="PS50280">
    <property type="entry name" value="SET"/>
    <property type="match status" value="1"/>
</dbReference>
<dbReference type="EMBL" id="BRYA01000223">
    <property type="protein sequence ID" value="GMI44734.1"/>
    <property type="molecule type" value="Genomic_DNA"/>
</dbReference>
<dbReference type="SUPFAM" id="SSF82199">
    <property type="entry name" value="SET domain"/>
    <property type="match status" value="1"/>
</dbReference>
<feature type="region of interest" description="Disordered" evidence="4">
    <location>
        <begin position="239"/>
        <end position="309"/>
    </location>
</feature>
<dbReference type="OrthoDB" id="5945798at2759"/>
<dbReference type="AlphaFoldDB" id="A0A9W7GH07"/>
<dbReference type="Gene3D" id="2.170.270.10">
    <property type="entry name" value="SET domain"/>
    <property type="match status" value="1"/>
</dbReference>
<comment type="caution">
    <text evidence="6">The sequence shown here is derived from an EMBL/GenBank/DDBJ whole genome shotgun (WGS) entry which is preliminary data.</text>
</comment>